<feature type="domain" description="HTH marR-type" evidence="6">
    <location>
        <begin position="22"/>
        <end position="61"/>
    </location>
</feature>
<sequence length="319" mass="34332">MANGSIEDTDRALKDDAARAAWLYYVGGMRQDLIAEEMGISRQRAQRLVARAVQEGLIRVRIDHPIGACLDLERQLKRKFALDLVRVAPSLGGDGDALKAIAPVAAAEVERIFRDEVPQIIGLGTGRTLRYVVENMQAVQGMQHKLVSLIGNVAPDGSASFYEVLMRFADRTGAAHYPMSVPVMARDSDELSLYRTLPHVRNSRALAAAAGRVIVGIGQMGDDAPLFMDGFITAQELASLRAAGAAGEICGHVFDDEGRYLDHSINRMMVGVRVPEQGDTTLCIGGGAKKIKALRAALKGRLVASLVTDEISAEALLQA</sequence>
<dbReference type="PANTHER" id="PTHR34294:SF1">
    <property type="entry name" value="TRANSCRIPTIONAL REGULATOR LSRR"/>
    <property type="match status" value="1"/>
</dbReference>
<evidence type="ECO:0000259" key="6">
    <source>
        <dbReference type="Pfam" id="PF12802"/>
    </source>
</evidence>
<dbReference type="Gene3D" id="1.10.10.10">
    <property type="entry name" value="Winged helix-like DNA-binding domain superfamily/Winged helix DNA-binding domain"/>
    <property type="match status" value="1"/>
</dbReference>
<dbReference type="GO" id="GO:0003677">
    <property type="term" value="F:DNA binding"/>
    <property type="evidence" value="ECO:0007669"/>
    <property type="project" value="UniProtKB-KW"/>
</dbReference>
<dbReference type="InterPro" id="IPR007324">
    <property type="entry name" value="Sugar-bd_dom_put"/>
</dbReference>
<evidence type="ECO:0000256" key="4">
    <source>
        <dbReference type="ARBA" id="ARBA00023163"/>
    </source>
</evidence>
<dbReference type="PANTHER" id="PTHR34294">
    <property type="entry name" value="TRANSCRIPTIONAL REGULATOR-RELATED"/>
    <property type="match status" value="1"/>
</dbReference>
<evidence type="ECO:0000259" key="5">
    <source>
        <dbReference type="Pfam" id="PF04198"/>
    </source>
</evidence>
<dbReference type="GO" id="GO:0030246">
    <property type="term" value="F:carbohydrate binding"/>
    <property type="evidence" value="ECO:0007669"/>
    <property type="project" value="InterPro"/>
</dbReference>
<dbReference type="AlphaFoldDB" id="A0A399J5S0"/>
<feature type="domain" description="Sugar-binding" evidence="5">
    <location>
        <begin position="65"/>
        <end position="318"/>
    </location>
</feature>
<dbReference type="RefSeq" id="WP_119397226.1">
    <property type="nucleotide sequence ID" value="NZ_QWJJ01000001.1"/>
</dbReference>
<name>A0A399J5S0_9RHOB</name>
<dbReference type="InterPro" id="IPR037171">
    <property type="entry name" value="NagB/RpiA_transferase-like"/>
</dbReference>
<organism evidence="7 8">
    <name type="scientific">Pseudooceanicola sediminis</name>
    <dbReference type="NCBI Taxonomy" id="2211117"/>
    <lineage>
        <taxon>Bacteria</taxon>
        <taxon>Pseudomonadati</taxon>
        <taxon>Pseudomonadota</taxon>
        <taxon>Alphaproteobacteria</taxon>
        <taxon>Rhodobacterales</taxon>
        <taxon>Paracoccaceae</taxon>
        <taxon>Pseudooceanicola</taxon>
    </lineage>
</organism>
<proteinExistence type="inferred from homology"/>
<keyword evidence="8" id="KW-1185">Reference proteome</keyword>
<dbReference type="Proteomes" id="UP000265848">
    <property type="component" value="Unassembled WGS sequence"/>
</dbReference>
<evidence type="ECO:0000256" key="3">
    <source>
        <dbReference type="ARBA" id="ARBA00023125"/>
    </source>
</evidence>
<evidence type="ECO:0000256" key="1">
    <source>
        <dbReference type="ARBA" id="ARBA00010466"/>
    </source>
</evidence>
<dbReference type="InterPro" id="IPR036388">
    <property type="entry name" value="WH-like_DNA-bd_sf"/>
</dbReference>
<dbReference type="SUPFAM" id="SSF100950">
    <property type="entry name" value="NagB/RpiA/CoA transferase-like"/>
    <property type="match status" value="1"/>
</dbReference>
<accession>A0A399J5S0</accession>
<comment type="caution">
    <text evidence="7">The sequence shown here is derived from an EMBL/GenBank/DDBJ whole genome shotgun (WGS) entry which is preliminary data.</text>
</comment>
<dbReference type="InterPro" id="IPR000835">
    <property type="entry name" value="HTH_MarR-typ"/>
</dbReference>
<evidence type="ECO:0000313" key="8">
    <source>
        <dbReference type="Proteomes" id="UP000265848"/>
    </source>
</evidence>
<gene>
    <name evidence="7" type="ORF">DL237_01445</name>
</gene>
<dbReference type="OrthoDB" id="7065657at2"/>
<dbReference type="Pfam" id="PF12802">
    <property type="entry name" value="MarR_2"/>
    <property type="match status" value="1"/>
</dbReference>
<comment type="similarity">
    <text evidence="1">Belongs to the SorC transcriptional regulatory family.</text>
</comment>
<protein>
    <submittedName>
        <fullName evidence="7">Sugar-binding transcriptional regulator</fullName>
    </submittedName>
</protein>
<dbReference type="GO" id="GO:0003700">
    <property type="term" value="F:DNA-binding transcription factor activity"/>
    <property type="evidence" value="ECO:0007669"/>
    <property type="project" value="InterPro"/>
</dbReference>
<dbReference type="InterPro" id="IPR051054">
    <property type="entry name" value="SorC_transcr_regulators"/>
</dbReference>
<dbReference type="Gene3D" id="3.40.50.1360">
    <property type="match status" value="1"/>
</dbReference>
<keyword evidence="3" id="KW-0238">DNA-binding</keyword>
<keyword evidence="2" id="KW-0805">Transcription regulation</keyword>
<keyword evidence="4" id="KW-0804">Transcription</keyword>
<dbReference type="Pfam" id="PF04198">
    <property type="entry name" value="Sugar-bind"/>
    <property type="match status" value="1"/>
</dbReference>
<evidence type="ECO:0000256" key="2">
    <source>
        <dbReference type="ARBA" id="ARBA00023015"/>
    </source>
</evidence>
<reference evidence="7 8" key="1">
    <citation type="submission" date="2018-08" db="EMBL/GenBank/DDBJ databases">
        <title>Pseudooceanicola sediminis CY03 in the family Rhodobacteracea.</title>
        <authorList>
            <person name="Zhang Y.-J."/>
        </authorList>
    </citation>
    <scope>NUCLEOTIDE SEQUENCE [LARGE SCALE GENOMIC DNA]</scope>
    <source>
        <strain evidence="7 8">CY03</strain>
    </source>
</reference>
<evidence type="ECO:0000313" key="7">
    <source>
        <dbReference type="EMBL" id="RII40704.1"/>
    </source>
</evidence>
<dbReference type="EMBL" id="QWJJ01000001">
    <property type="protein sequence ID" value="RII40704.1"/>
    <property type="molecule type" value="Genomic_DNA"/>
</dbReference>